<dbReference type="InterPro" id="IPR020095">
    <property type="entry name" value="PsdUridine_synth_TruA_C"/>
</dbReference>
<comment type="function">
    <text evidence="4">Formation of pseudouridine at positions 38, 39 and 40 in the anticodon stem and loop of transfer RNAs.</text>
</comment>
<feature type="compositionally biased region" description="Gly residues" evidence="8">
    <location>
        <begin position="7"/>
        <end position="20"/>
    </location>
</feature>
<evidence type="ECO:0000256" key="7">
    <source>
        <dbReference type="RuleBase" id="RU003792"/>
    </source>
</evidence>
<comment type="similarity">
    <text evidence="1 4 7">Belongs to the tRNA pseudouridine synthase TruA family.</text>
</comment>
<comment type="subunit">
    <text evidence="4">Homodimer.</text>
</comment>
<evidence type="ECO:0000256" key="2">
    <source>
        <dbReference type="ARBA" id="ARBA00022694"/>
    </source>
</evidence>
<evidence type="ECO:0000259" key="9">
    <source>
        <dbReference type="Pfam" id="PF01416"/>
    </source>
</evidence>
<gene>
    <name evidence="4 10" type="primary">truA</name>
    <name evidence="10" type="ORF">HGQ98_03115</name>
</gene>
<comment type="catalytic activity">
    <reaction evidence="4 7">
        <text>uridine(38/39/40) in tRNA = pseudouridine(38/39/40) in tRNA</text>
        <dbReference type="Rhea" id="RHEA:22376"/>
        <dbReference type="Rhea" id="RHEA-COMP:10085"/>
        <dbReference type="Rhea" id="RHEA-COMP:10087"/>
        <dbReference type="ChEBI" id="CHEBI:65314"/>
        <dbReference type="ChEBI" id="CHEBI:65315"/>
        <dbReference type="EC" id="5.4.99.12"/>
    </reaction>
</comment>
<name>A0A848NE77_9BURK</name>
<dbReference type="GO" id="GO:0003723">
    <property type="term" value="F:RNA binding"/>
    <property type="evidence" value="ECO:0007669"/>
    <property type="project" value="InterPro"/>
</dbReference>
<evidence type="ECO:0000256" key="4">
    <source>
        <dbReference type="HAMAP-Rule" id="MF_00171"/>
    </source>
</evidence>
<dbReference type="InterPro" id="IPR020103">
    <property type="entry name" value="PsdUridine_synth_cat_dom_sf"/>
</dbReference>
<sequence>MWTSSGGALGRAEGGSGGRGWQTQPHRQTVQDTLEAALARFCGVADPVATVCAGRTDTGVHGAMQVIHLDTVLDRRMESWVRGVNAFLPPSISVHWAQAVPDDFHARFSARARTYVYLLWRGRGRPALWAGRAGWCHQPLDVAAMRAAAGALLGEHDFSSFRSSQCQARHPVRIMHRLDIEERGPFLVFTLRANAFLHHMVRNIMGALLQIGQGREPVDWMAQLLSWRDRKRGAPTFSPDGLYLSAIDYPDEFGLDQLDGGALLLSPFTQPPGNPS</sequence>
<dbReference type="GO" id="GO:0160147">
    <property type="term" value="F:tRNA pseudouridine(38-40) synthase activity"/>
    <property type="evidence" value="ECO:0007669"/>
    <property type="project" value="UniProtKB-EC"/>
</dbReference>
<dbReference type="FunFam" id="3.30.70.580:FF:000001">
    <property type="entry name" value="tRNA pseudouridine synthase A"/>
    <property type="match status" value="1"/>
</dbReference>
<dbReference type="PANTHER" id="PTHR11142:SF0">
    <property type="entry name" value="TRNA PSEUDOURIDINE SYNTHASE-LIKE 1"/>
    <property type="match status" value="1"/>
</dbReference>
<feature type="binding site" evidence="4 6">
    <location>
        <position position="115"/>
    </location>
    <ligand>
        <name>substrate</name>
    </ligand>
</feature>
<dbReference type="GO" id="GO:0031119">
    <property type="term" value="P:tRNA pseudouridine synthesis"/>
    <property type="evidence" value="ECO:0007669"/>
    <property type="project" value="UniProtKB-UniRule"/>
</dbReference>
<dbReference type="InterPro" id="IPR020094">
    <property type="entry name" value="TruA/RsuA/RluB/E/F_N"/>
</dbReference>
<feature type="active site" description="Nucleophile" evidence="4 5">
    <location>
        <position position="57"/>
    </location>
</feature>
<dbReference type="PANTHER" id="PTHR11142">
    <property type="entry name" value="PSEUDOURIDYLATE SYNTHASE"/>
    <property type="match status" value="1"/>
</dbReference>
<dbReference type="SUPFAM" id="SSF55120">
    <property type="entry name" value="Pseudouridine synthase"/>
    <property type="match status" value="1"/>
</dbReference>
<dbReference type="CDD" id="cd02570">
    <property type="entry name" value="PseudoU_synth_EcTruA"/>
    <property type="match status" value="1"/>
</dbReference>
<dbReference type="AlphaFoldDB" id="A0A848NE77"/>
<keyword evidence="3 4" id="KW-0413">Isomerase</keyword>
<accession>A0A848NE77</accession>
<evidence type="ECO:0000256" key="6">
    <source>
        <dbReference type="PIRSR" id="PIRSR001430-2"/>
    </source>
</evidence>
<dbReference type="Gene3D" id="3.30.70.580">
    <property type="entry name" value="Pseudouridine synthase I, catalytic domain, N-terminal subdomain"/>
    <property type="match status" value="1"/>
</dbReference>
<feature type="domain" description="Pseudouridine synthase I TruA alpha/beta" evidence="9">
    <location>
        <begin position="22"/>
        <end position="108"/>
    </location>
</feature>
<feature type="domain" description="Pseudouridine synthase I TruA alpha/beta" evidence="9">
    <location>
        <begin position="148"/>
        <end position="250"/>
    </location>
</feature>
<dbReference type="InterPro" id="IPR020097">
    <property type="entry name" value="PsdUridine_synth_TruA_a/b_dom"/>
</dbReference>
<reference evidence="10 11" key="1">
    <citation type="submission" date="2020-04" db="EMBL/GenBank/DDBJ databases">
        <title>Achromobacter ruhlandii genome sequencing and assembly.</title>
        <authorList>
            <person name="Martins R.C.R."/>
            <person name="Perdigao-Neto L.V."/>
            <person name="Levin A.S.S."/>
            <person name="Costa S.F."/>
        </authorList>
    </citation>
    <scope>NUCLEOTIDE SEQUENCE [LARGE SCALE GENOMIC DNA]</scope>
    <source>
        <strain evidence="10 11">9035ralo</strain>
    </source>
</reference>
<evidence type="ECO:0000256" key="1">
    <source>
        <dbReference type="ARBA" id="ARBA00009375"/>
    </source>
</evidence>
<dbReference type="EMBL" id="JABBZE010000013">
    <property type="protein sequence ID" value="NMU88873.1"/>
    <property type="molecule type" value="Genomic_DNA"/>
</dbReference>
<dbReference type="InterPro" id="IPR001406">
    <property type="entry name" value="PsdUridine_synth_TruA"/>
</dbReference>
<dbReference type="HAMAP" id="MF_00171">
    <property type="entry name" value="TruA"/>
    <property type="match status" value="1"/>
</dbReference>
<dbReference type="Pfam" id="PF01416">
    <property type="entry name" value="PseudoU_synth_1"/>
    <property type="match status" value="2"/>
</dbReference>
<evidence type="ECO:0000256" key="5">
    <source>
        <dbReference type="PIRSR" id="PIRSR001430-1"/>
    </source>
</evidence>
<dbReference type="Proteomes" id="UP000542405">
    <property type="component" value="Unassembled WGS sequence"/>
</dbReference>
<evidence type="ECO:0000313" key="11">
    <source>
        <dbReference type="Proteomes" id="UP000542405"/>
    </source>
</evidence>
<dbReference type="Gene3D" id="3.30.70.660">
    <property type="entry name" value="Pseudouridine synthase I, catalytic domain, C-terminal subdomain"/>
    <property type="match status" value="1"/>
</dbReference>
<keyword evidence="2 4" id="KW-0819">tRNA processing</keyword>
<evidence type="ECO:0000256" key="8">
    <source>
        <dbReference type="SAM" id="MobiDB-lite"/>
    </source>
</evidence>
<dbReference type="RefSeq" id="WP_169535851.1">
    <property type="nucleotide sequence ID" value="NZ_JABBZE010000013.1"/>
</dbReference>
<comment type="caution">
    <text evidence="10">The sequence shown here is derived from an EMBL/GenBank/DDBJ whole genome shotgun (WGS) entry which is preliminary data.</text>
</comment>
<evidence type="ECO:0000256" key="3">
    <source>
        <dbReference type="ARBA" id="ARBA00023235"/>
    </source>
</evidence>
<protein>
    <recommendedName>
        <fullName evidence="4">tRNA pseudouridine synthase A</fullName>
        <ecNumber evidence="4">5.4.99.12</ecNumber>
    </recommendedName>
    <alternativeName>
        <fullName evidence="4">tRNA pseudouridine(38-40) synthase</fullName>
    </alternativeName>
    <alternativeName>
        <fullName evidence="4">tRNA pseudouridylate synthase I</fullName>
    </alternativeName>
    <alternativeName>
        <fullName evidence="4">tRNA-uridine isomerase I</fullName>
    </alternativeName>
</protein>
<organism evidence="10 11">
    <name type="scientific">Achromobacter ruhlandii</name>
    <dbReference type="NCBI Taxonomy" id="72557"/>
    <lineage>
        <taxon>Bacteria</taxon>
        <taxon>Pseudomonadati</taxon>
        <taxon>Pseudomonadota</taxon>
        <taxon>Betaproteobacteria</taxon>
        <taxon>Burkholderiales</taxon>
        <taxon>Alcaligenaceae</taxon>
        <taxon>Achromobacter</taxon>
    </lineage>
</organism>
<proteinExistence type="inferred from homology"/>
<dbReference type="NCBIfam" id="TIGR00071">
    <property type="entry name" value="hisT_truA"/>
    <property type="match status" value="1"/>
</dbReference>
<evidence type="ECO:0000313" key="10">
    <source>
        <dbReference type="EMBL" id="NMU88873.1"/>
    </source>
</evidence>
<feature type="region of interest" description="Disordered" evidence="8">
    <location>
        <begin position="1"/>
        <end position="29"/>
    </location>
</feature>
<comment type="caution">
    <text evidence="4">Lacks conserved residue(s) required for the propagation of feature annotation.</text>
</comment>
<dbReference type="PIRSF" id="PIRSF001430">
    <property type="entry name" value="tRNA_psdUrid_synth"/>
    <property type="match status" value="1"/>
</dbReference>
<dbReference type="EC" id="5.4.99.12" evidence="4"/>